<accession>A0A5Q0GUH1</accession>
<name>A0A5Q0GUH1_SACSY</name>
<dbReference type="InterPro" id="IPR000468">
    <property type="entry name" value="Barstar"/>
</dbReference>
<comment type="similarity">
    <text evidence="1">Belongs to the barstar family.</text>
</comment>
<evidence type="ECO:0000259" key="2">
    <source>
        <dbReference type="Pfam" id="PF01337"/>
    </source>
</evidence>
<feature type="domain" description="Barstar (barnase inhibitor)" evidence="2">
    <location>
        <begin position="10"/>
        <end position="67"/>
    </location>
</feature>
<organism evidence="3 4">
    <name type="scientific">Saccharothrix syringae</name>
    <name type="common">Nocardiopsis syringae</name>
    <dbReference type="NCBI Taxonomy" id="103733"/>
    <lineage>
        <taxon>Bacteria</taxon>
        <taxon>Bacillati</taxon>
        <taxon>Actinomycetota</taxon>
        <taxon>Actinomycetes</taxon>
        <taxon>Pseudonocardiales</taxon>
        <taxon>Pseudonocardiaceae</taxon>
        <taxon>Saccharothrix</taxon>
    </lineage>
</organism>
<dbReference type="InterPro" id="IPR035905">
    <property type="entry name" value="Barstar-like_sf"/>
</dbReference>
<reference evidence="4" key="1">
    <citation type="journal article" date="2021" name="Curr. Microbiol.">
        <title>Complete genome of nocamycin-producing strain Saccharothrix syringae NRRL B-16468 reveals the biosynthetic potential for secondary metabolites.</title>
        <authorList>
            <person name="Mo X."/>
            <person name="Yang S."/>
        </authorList>
    </citation>
    <scope>NUCLEOTIDE SEQUENCE [LARGE SCALE GENOMIC DNA]</scope>
    <source>
        <strain evidence="4">ATCC 51364 / DSM 43886 / JCM 6844 / KCTC 9398 / NBRC 14523 / NRRL B-16468 / INA 2240</strain>
    </source>
</reference>
<dbReference type="Pfam" id="PF01337">
    <property type="entry name" value="Barstar"/>
    <property type="match status" value="1"/>
</dbReference>
<dbReference type="OrthoDB" id="5184890at2"/>
<gene>
    <name evidence="3" type="ORF">EKG83_07155</name>
</gene>
<dbReference type="AlphaFoldDB" id="A0A5Q0GUH1"/>
<dbReference type="SUPFAM" id="SSF52038">
    <property type="entry name" value="Barstar-related"/>
    <property type="match status" value="1"/>
</dbReference>
<dbReference type="Proteomes" id="UP000325787">
    <property type="component" value="Chromosome"/>
</dbReference>
<protein>
    <submittedName>
        <fullName evidence="3">Barnase inhibitor</fullName>
    </submittedName>
</protein>
<keyword evidence="4" id="KW-1185">Reference proteome</keyword>
<dbReference type="EMBL" id="CP034550">
    <property type="protein sequence ID" value="QFZ17275.1"/>
    <property type="molecule type" value="Genomic_DNA"/>
</dbReference>
<dbReference type="KEGG" id="ssyi:EKG83_07155"/>
<dbReference type="Gene3D" id="3.30.370.10">
    <property type="entry name" value="Barstar-like"/>
    <property type="match status" value="1"/>
</dbReference>
<evidence type="ECO:0000313" key="3">
    <source>
        <dbReference type="EMBL" id="QFZ17275.1"/>
    </source>
</evidence>
<dbReference type="RefSeq" id="WP_033427578.1">
    <property type="nucleotide sequence ID" value="NZ_CP034550.1"/>
</dbReference>
<proteinExistence type="inferred from homology"/>
<evidence type="ECO:0000256" key="1">
    <source>
        <dbReference type="ARBA" id="ARBA00006845"/>
    </source>
</evidence>
<sequence>MSTYRHHVRAGARTRREAIAAIADALGFPDWFGHNLDALHDSLTDLSWLPEGEHVLVWEGGVPEVEAVLADAAARTAELGGRVLTVVYTD</sequence>
<evidence type="ECO:0000313" key="4">
    <source>
        <dbReference type="Proteomes" id="UP000325787"/>
    </source>
</evidence>